<feature type="non-terminal residue" evidence="1">
    <location>
        <position position="1"/>
    </location>
</feature>
<organism evidence="1">
    <name type="scientific">marine sediment metagenome</name>
    <dbReference type="NCBI Taxonomy" id="412755"/>
    <lineage>
        <taxon>unclassified sequences</taxon>
        <taxon>metagenomes</taxon>
        <taxon>ecological metagenomes</taxon>
    </lineage>
</organism>
<proteinExistence type="predicted"/>
<protein>
    <submittedName>
        <fullName evidence="1">Uncharacterized protein</fullName>
    </submittedName>
</protein>
<dbReference type="AlphaFoldDB" id="X1G0E0"/>
<comment type="caution">
    <text evidence="1">The sequence shown here is derived from an EMBL/GenBank/DDBJ whole genome shotgun (WGS) entry which is preliminary data.</text>
</comment>
<dbReference type="EMBL" id="BARU01006657">
    <property type="protein sequence ID" value="GAH35044.1"/>
    <property type="molecule type" value="Genomic_DNA"/>
</dbReference>
<sequence>PIYSKLKDKLKANDLLLSGLLMAITQLAESILEGKEIGRLKDVNYDDFCITLQAIKNGIVAVIASEVSSEIRMWSMALANRIKEIPPVVTKFVSTVPSKIDDLLEEVNL</sequence>
<reference evidence="1" key="1">
    <citation type="journal article" date="2014" name="Front. Microbiol.">
        <title>High frequency of phylogenetically diverse reductive dehalogenase-homologous genes in deep subseafloor sedimentary metagenomes.</title>
        <authorList>
            <person name="Kawai M."/>
            <person name="Futagami T."/>
            <person name="Toyoda A."/>
            <person name="Takaki Y."/>
            <person name="Nishi S."/>
            <person name="Hori S."/>
            <person name="Arai W."/>
            <person name="Tsubouchi T."/>
            <person name="Morono Y."/>
            <person name="Uchiyama I."/>
            <person name="Ito T."/>
            <person name="Fujiyama A."/>
            <person name="Inagaki F."/>
            <person name="Takami H."/>
        </authorList>
    </citation>
    <scope>NUCLEOTIDE SEQUENCE</scope>
    <source>
        <strain evidence="1">Expedition CK06-06</strain>
    </source>
</reference>
<evidence type="ECO:0000313" key="1">
    <source>
        <dbReference type="EMBL" id="GAH35044.1"/>
    </source>
</evidence>
<accession>X1G0E0</accession>
<gene>
    <name evidence="1" type="ORF">S03H2_13104</name>
</gene>
<name>X1G0E0_9ZZZZ</name>